<accession>A0ACC2Z0F6</accession>
<name>A0ACC2Z0F6_9PEZI</name>
<dbReference type="Proteomes" id="UP001172680">
    <property type="component" value="Unassembled WGS sequence"/>
</dbReference>
<sequence length="306" mass="35616">MNPISPPFSKAHQLCSDLDPHEAEGSANEIRPPASTPLPGQPCILLSDFIHLEQFLLKEFWAHDLEAIAPRLWVMSTQSSANVNPLHRQRVKGREIVVTEDPRLHLVWIHDRIFIKPLPRYLLSHAFWEHFLLSKSSTLTDRRDAIRKAAMGYLRTYRHLIRHESDFVIAQQDHLRLVPKDVSWTQFCGFISEIISIQDSDVSGRYCYGELRLSRLNLYAPLFLRKFYYEQVHGQYGDYFARLYGPILFVFAVVSTILNSMQVEIAVEQVSARHWEALWPISRCHFMSQYAVHRFSKSQVSDIVQD</sequence>
<evidence type="ECO:0000313" key="2">
    <source>
        <dbReference type="Proteomes" id="UP001172680"/>
    </source>
</evidence>
<reference evidence="1" key="1">
    <citation type="submission" date="2022-10" db="EMBL/GenBank/DDBJ databases">
        <title>Culturing micro-colonial fungi from biological soil crusts in the Mojave desert and describing Neophaeococcomyces mojavensis, and introducing the new genera and species Taxawa tesnikishii.</title>
        <authorList>
            <person name="Kurbessoian T."/>
            <person name="Stajich J.E."/>
        </authorList>
    </citation>
    <scope>NUCLEOTIDE SEQUENCE</scope>
    <source>
        <strain evidence="1">JES_115</strain>
    </source>
</reference>
<dbReference type="EMBL" id="JAPDRP010000016">
    <property type="protein sequence ID" value="KAJ9641090.1"/>
    <property type="molecule type" value="Genomic_DNA"/>
</dbReference>
<evidence type="ECO:0000313" key="1">
    <source>
        <dbReference type="EMBL" id="KAJ9641090.1"/>
    </source>
</evidence>
<gene>
    <name evidence="1" type="ORF">H2199_005758</name>
</gene>
<organism evidence="1 2">
    <name type="scientific">Coniosporium tulheliwenetii</name>
    <dbReference type="NCBI Taxonomy" id="3383036"/>
    <lineage>
        <taxon>Eukaryota</taxon>
        <taxon>Fungi</taxon>
        <taxon>Dikarya</taxon>
        <taxon>Ascomycota</taxon>
        <taxon>Pezizomycotina</taxon>
        <taxon>Dothideomycetes</taxon>
        <taxon>Dothideomycetes incertae sedis</taxon>
        <taxon>Coniosporium</taxon>
    </lineage>
</organism>
<keyword evidence="2" id="KW-1185">Reference proteome</keyword>
<protein>
    <submittedName>
        <fullName evidence="1">Uncharacterized protein</fullName>
    </submittedName>
</protein>
<proteinExistence type="predicted"/>
<comment type="caution">
    <text evidence="1">The sequence shown here is derived from an EMBL/GenBank/DDBJ whole genome shotgun (WGS) entry which is preliminary data.</text>
</comment>